<feature type="non-terminal residue" evidence="1">
    <location>
        <position position="118"/>
    </location>
</feature>
<evidence type="ECO:0000313" key="2">
    <source>
        <dbReference type="Proteomes" id="UP000267096"/>
    </source>
</evidence>
<dbReference type="Proteomes" id="UP000267096">
    <property type="component" value="Unassembled WGS sequence"/>
</dbReference>
<dbReference type="GO" id="GO:0016020">
    <property type="term" value="C:membrane"/>
    <property type="evidence" value="ECO:0007669"/>
    <property type="project" value="InterPro"/>
</dbReference>
<dbReference type="CDD" id="cd11304">
    <property type="entry name" value="Cadherin_repeat"/>
    <property type="match status" value="1"/>
</dbReference>
<keyword evidence="2" id="KW-1185">Reference proteome</keyword>
<dbReference type="GO" id="GO:0005509">
    <property type="term" value="F:calcium ion binding"/>
    <property type="evidence" value="ECO:0007669"/>
    <property type="project" value="InterPro"/>
</dbReference>
<reference evidence="1 2" key="1">
    <citation type="submission" date="2018-11" db="EMBL/GenBank/DDBJ databases">
        <authorList>
            <consortium name="Pathogen Informatics"/>
        </authorList>
    </citation>
    <scope>NUCLEOTIDE SEQUENCE [LARGE SCALE GENOMIC DNA]</scope>
</reference>
<gene>
    <name evidence="1" type="ORF">ASIM_LOCUS4773</name>
</gene>
<sequence length="118" mass="13392">MYIVDGDEYGLFRLDNNGRLYIENVPHARTETEYLLTILAFDGKHDRKAHVKVKLRVDSAVVNCSEEQLEISVKEDAKEGTVLLGRREEKLISSVHFTLISDVEIDNFAVTKTGDLIL</sequence>
<dbReference type="SUPFAM" id="SSF49313">
    <property type="entry name" value="Cadherin-like"/>
    <property type="match status" value="1"/>
</dbReference>
<accession>A0A3P6PAC4</accession>
<organism evidence="1 2">
    <name type="scientific">Anisakis simplex</name>
    <name type="common">Herring worm</name>
    <dbReference type="NCBI Taxonomy" id="6269"/>
    <lineage>
        <taxon>Eukaryota</taxon>
        <taxon>Metazoa</taxon>
        <taxon>Ecdysozoa</taxon>
        <taxon>Nematoda</taxon>
        <taxon>Chromadorea</taxon>
        <taxon>Rhabditida</taxon>
        <taxon>Spirurina</taxon>
        <taxon>Ascaridomorpha</taxon>
        <taxon>Ascaridoidea</taxon>
        <taxon>Anisakidae</taxon>
        <taxon>Anisakis</taxon>
        <taxon>Anisakis simplex complex</taxon>
    </lineage>
</organism>
<dbReference type="EMBL" id="UYRR01008703">
    <property type="protein sequence ID" value="VDK24455.1"/>
    <property type="molecule type" value="Genomic_DNA"/>
</dbReference>
<evidence type="ECO:0008006" key="3">
    <source>
        <dbReference type="Google" id="ProtNLM"/>
    </source>
</evidence>
<name>A0A3P6PAC4_ANISI</name>
<proteinExistence type="predicted"/>
<evidence type="ECO:0000313" key="1">
    <source>
        <dbReference type="EMBL" id="VDK24455.1"/>
    </source>
</evidence>
<dbReference type="AlphaFoldDB" id="A0A3P6PAC4"/>
<protein>
    <recommendedName>
        <fullName evidence="3">Cadherin domain-containing protein</fullName>
    </recommendedName>
</protein>
<dbReference type="InterPro" id="IPR015919">
    <property type="entry name" value="Cadherin-like_sf"/>
</dbReference>